<name>A0AAV7NBF8_PLEWA</name>
<dbReference type="Proteomes" id="UP001066276">
    <property type="component" value="Chromosome 8"/>
</dbReference>
<gene>
    <name evidence="3" type="ORF">NDU88_001102</name>
</gene>
<keyword evidence="4" id="KW-1185">Reference proteome</keyword>
<organism evidence="3 4">
    <name type="scientific">Pleurodeles waltl</name>
    <name type="common">Iberian ribbed newt</name>
    <dbReference type="NCBI Taxonomy" id="8319"/>
    <lineage>
        <taxon>Eukaryota</taxon>
        <taxon>Metazoa</taxon>
        <taxon>Chordata</taxon>
        <taxon>Craniata</taxon>
        <taxon>Vertebrata</taxon>
        <taxon>Euteleostomi</taxon>
        <taxon>Amphibia</taxon>
        <taxon>Batrachia</taxon>
        <taxon>Caudata</taxon>
        <taxon>Salamandroidea</taxon>
        <taxon>Salamandridae</taxon>
        <taxon>Pleurodelinae</taxon>
        <taxon>Pleurodeles</taxon>
    </lineage>
</organism>
<sequence length="654" mass="67823">MAAATGERAPAFTSEELEKLVDGVLPQYALLYGPPDQQVSAHQKIDIWRAIAKEVRALGVYTRRGTHCRKRWEDIRRGTRKTAESLLGMASRPRRGASRTLTPLMSRILAVAYPDLDGRLRTSQQTQGASSGGGELASEHEGAAGHQAPVGTDTDTEGTSDPEGEGSTTTGAGGDTSDTDTSSFGSSLAGAATSVPPASTGTAATQRTSTALSAAPQSSLRARSPRKARVSFAPGTSAPASVTPAALSAELIDLVRTLIVGQTTLLNAIQGVQREVQQSNAYLEGIHSGQAAHQRAFTSLASALTAAIVPVSSLPLLTASSLSLSPVPQPIPSTPSDQPAHTSTPKASSSKHKHHRTHKHSPKQHPVADIPTVTATSVSPSSSSPSSLPVTSTLTPACTPTSASSSITSTPSTTVLTRAVTTPTAMYTSPVCSPTVSVTPSSKTHKRRQTPKQQPTTSRQPTSQSPAPKDSTPDSPTTTSSSSTSISTTPTLYPGPKKYYLTNVDLFPSPDPPPPSGKSPKGTSATTSPASKVQVVHGIWSPPFGGSDTSLSSKGTGSPPPGKRTRKVKGRRERTETAAPKEVTQATSPATTARGGKGPRAPSKERKGSRAERPASRSAEQEGPTRPIPAARDDTKGPRTPSPKRPDTARSEGE</sequence>
<feature type="region of interest" description="Disordered" evidence="1">
    <location>
        <begin position="427"/>
        <end position="654"/>
    </location>
</feature>
<feature type="region of interest" description="Disordered" evidence="1">
    <location>
        <begin position="323"/>
        <end position="413"/>
    </location>
</feature>
<feature type="compositionally biased region" description="Acidic residues" evidence="1">
    <location>
        <begin position="154"/>
        <end position="164"/>
    </location>
</feature>
<feature type="compositionally biased region" description="Basic residues" evidence="1">
    <location>
        <begin position="349"/>
        <end position="363"/>
    </location>
</feature>
<feature type="compositionally biased region" description="Low complexity" evidence="1">
    <location>
        <begin position="339"/>
        <end position="348"/>
    </location>
</feature>
<evidence type="ECO:0000256" key="1">
    <source>
        <dbReference type="SAM" id="MobiDB-lite"/>
    </source>
</evidence>
<feature type="compositionally biased region" description="Low complexity" evidence="1">
    <location>
        <begin position="427"/>
        <end position="442"/>
    </location>
</feature>
<feature type="compositionally biased region" description="Basic and acidic residues" evidence="1">
    <location>
        <begin position="602"/>
        <end position="615"/>
    </location>
</feature>
<feature type="compositionally biased region" description="Polar residues" evidence="1">
    <location>
        <begin position="196"/>
        <end position="221"/>
    </location>
</feature>
<evidence type="ECO:0000313" key="3">
    <source>
        <dbReference type="EMBL" id="KAJ1112841.1"/>
    </source>
</evidence>
<feature type="compositionally biased region" description="Polar residues" evidence="1">
    <location>
        <begin position="547"/>
        <end position="556"/>
    </location>
</feature>
<feature type="region of interest" description="Disordered" evidence="1">
    <location>
        <begin position="120"/>
        <end position="240"/>
    </location>
</feature>
<feature type="domain" description="Myb/SANT-like DNA-binding" evidence="2">
    <location>
        <begin position="8"/>
        <end position="82"/>
    </location>
</feature>
<dbReference type="InterPro" id="IPR028002">
    <property type="entry name" value="Myb_DNA-bind_5"/>
</dbReference>
<dbReference type="GO" id="GO:0005634">
    <property type="term" value="C:nucleus"/>
    <property type="evidence" value="ECO:0007669"/>
    <property type="project" value="TreeGrafter"/>
</dbReference>
<accession>A0AAV7NBF8</accession>
<reference evidence="3" key="1">
    <citation type="journal article" date="2022" name="bioRxiv">
        <title>Sequencing and chromosome-scale assembly of the giantPleurodeles waltlgenome.</title>
        <authorList>
            <person name="Brown T."/>
            <person name="Elewa A."/>
            <person name="Iarovenko S."/>
            <person name="Subramanian E."/>
            <person name="Araus A.J."/>
            <person name="Petzold A."/>
            <person name="Susuki M."/>
            <person name="Suzuki K.-i.T."/>
            <person name="Hayashi T."/>
            <person name="Toyoda A."/>
            <person name="Oliveira C."/>
            <person name="Osipova E."/>
            <person name="Leigh N.D."/>
            <person name="Simon A."/>
            <person name="Yun M.H."/>
        </authorList>
    </citation>
    <scope>NUCLEOTIDE SEQUENCE</scope>
    <source>
        <strain evidence="3">20211129_DDA</strain>
        <tissue evidence="3">Liver</tissue>
    </source>
</reference>
<evidence type="ECO:0000313" key="4">
    <source>
        <dbReference type="Proteomes" id="UP001066276"/>
    </source>
</evidence>
<dbReference type="Pfam" id="PF13873">
    <property type="entry name" value="Myb_DNA-bind_5"/>
    <property type="match status" value="1"/>
</dbReference>
<feature type="compositionally biased region" description="Basic and acidic residues" evidence="1">
    <location>
        <begin position="644"/>
        <end position="654"/>
    </location>
</feature>
<comment type="caution">
    <text evidence="3">The sequence shown here is derived from an EMBL/GenBank/DDBJ whole genome shotgun (WGS) entry which is preliminary data.</text>
</comment>
<protein>
    <recommendedName>
        <fullName evidence="2">Myb/SANT-like DNA-binding domain-containing protein</fullName>
    </recommendedName>
</protein>
<dbReference type="EMBL" id="JANPWB010000012">
    <property type="protein sequence ID" value="KAJ1112841.1"/>
    <property type="molecule type" value="Genomic_DNA"/>
</dbReference>
<dbReference type="PANTHER" id="PTHR23098">
    <property type="entry name" value="AGAP001331-PA-RELATED"/>
    <property type="match status" value="1"/>
</dbReference>
<evidence type="ECO:0000259" key="2">
    <source>
        <dbReference type="Pfam" id="PF13873"/>
    </source>
</evidence>
<feature type="compositionally biased region" description="Basic residues" evidence="1">
    <location>
        <begin position="563"/>
        <end position="572"/>
    </location>
</feature>
<feature type="compositionally biased region" description="Low complexity" evidence="1">
    <location>
        <begin position="473"/>
        <end position="491"/>
    </location>
</feature>
<proteinExistence type="predicted"/>
<feature type="compositionally biased region" description="Low complexity" evidence="1">
    <location>
        <begin position="165"/>
        <end position="187"/>
    </location>
</feature>
<feature type="compositionally biased region" description="Low complexity" evidence="1">
    <location>
        <begin position="451"/>
        <end position="466"/>
    </location>
</feature>
<dbReference type="AlphaFoldDB" id="A0AAV7NBF8"/>
<feature type="compositionally biased region" description="Low complexity" evidence="1">
    <location>
        <begin position="371"/>
        <end position="413"/>
    </location>
</feature>
<dbReference type="PANTHER" id="PTHR23098:SF16">
    <property type="entry name" value="REGULATORY PROTEIN ZESTE"/>
    <property type="match status" value="1"/>
</dbReference>